<evidence type="ECO:0000313" key="3">
    <source>
        <dbReference type="EMBL" id="CAE6701317.1"/>
    </source>
</evidence>
<gene>
    <name evidence="3" type="ORF">NSPZN2_10750</name>
</gene>
<keyword evidence="4" id="KW-1185">Reference proteome</keyword>
<evidence type="ECO:0000256" key="2">
    <source>
        <dbReference type="SAM" id="SignalP"/>
    </source>
</evidence>
<evidence type="ECO:0000313" key="4">
    <source>
        <dbReference type="Proteomes" id="UP000675880"/>
    </source>
</evidence>
<dbReference type="SUPFAM" id="SSF89392">
    <property type="entry name" value="Prokaryotic lipoproteins and lipoprotein localization factors"/>
    <property type="match status" value="1"/>
</dbReference>
<feature type="signal peptide" evidence="2">
    <location>
        <begin position="1"/>
        <end position="20"/>
    </location>
</feature>
<dbReference type="Pfam" id="PF03548">
    <property type="entry name" value="LolA"/>
    <property type="match status" value="1"/>
</dbReference>
<dbReference type="PANTHER" id="PTHR35869">
    <property type="entry name" value="OUTER-MEMBRANE LIPOPROTEIN CARRIER PROTEIN"/>
    <property type="match status" value="1"/>
</dbReference>
<dbReference type="Gene3D" id="2.50.20.10">
    <property type="entry name" value="Lipoprotein localisation LolA/LolB/LppX"/>
    <property type="match status" value="1"/>
</dbReference>
<organism evidence="3 4">
    <name type="scientific">Nitrospira defluvii</name>
    <dbReference type="NCBI Taxonomy" id="330214"/>
    <lineage>
        <taxon>Bacteria</taxon>
        <taxon>Pseudomonadati</taxon>
        <taxon>Nitrospirota</taxon>
        <taxon>Nitrospiria</taxon>
        <taxon>Nitrospirales</taxon>
        <taxon>Nitrospiraceae</taxon>
        <taxon>Nitrospira</taxon>
    </lineage>
</organism>
<dbReference type="InterPro" id="IPR004564">
    <property type="entry name" value="OM_lipoprot_carrier_LolA-like"/>
</dbReference>
<dbReference type="InterPro" id="IPR029046">
    <property type="entry name" value="LolA/LolB/LppX"/>
</dbReference>
<proteinExistence type="predicted"/>
<feature type="chain" id="PRO_5046214683" description="Outer membrane lipoprotein carrier protein LolA" evidence="2">
    <location>
        <begin position="21"/>
        <end position="240"/>
    </location>
</feature>
<comment type="caution">
    <text evidence="3">The sequence shown here is derived from an EMBL/GenBank/DDBJ whole genome shotgun (WGS) entry which is preliminary data.</text>
</comment>
<accession>A0ABM8QJX2</accession>
<evidence type="ECO:0008006" key="5">
    <source>
        <dbReference type="Google" id="ProtNLM"/>
    </source>
</evidence>
<protein>
    <recommendedName>
        <fullName evidence="5">Outer membrane lipoprotein carrier protein LolA</fullName>
    </recommendedName>
</protein>
<reference evidence="3 4" key="1">
    <citation type="submission" date="2021-02" db="EMBL/GenBank/DDBJ databases">
        <authorList>
            <person name="Han P."/>
        </authorList>
    </citation>
    <scope>NUCLEOTIDE SEQUENCE [LARGE SCALE GENOMIC DNA]</scope>
    <source>
        <strain evidence="3">Candidatus Nitrospira sp. ZN2</strain>
    </source>
</reference>
<dbReference type="Proteomes" id="UP000675880">
    <property type="component" value="Unassembled WGS sequence"/>
</dbReference>
<evidence type="ECO:0000256" key="1">
    <source>
        <dbReference type="ARBA" id="ARBA00022729"/>
    </source>
</evidence>
<dbReference type="EMBL" id="CAJNBJ010000001">
    <property type="protein sequence ID" value="CAE6701317.1"/>
    <property type="molecule type" value="Genomic_DNA"/>
</dbReference>
<dbReference type="PANTHER" id="PTHR35869:SF1">
    <property type="entry name" value="OUTER-MEMBRANE LIPOPROTEIN CARRIER PROTEIN"/>
    <property type="match status" value="1"/>
</dbReference>
<name>A0ABM8QJX2_9BACT</name>
<keyword evidence="1 2" id="KW-0732">Signal</keyword>
<dbReference type="CDD" id="cd16325">
    <property type="entry name" value="LolA"/>
    <property type="match status" value="1"/>
</dbReference>
<sequence>MMRIWFILACMLVTGMPALAQPVKPDEPAIDLQALQEVQEVVKKIQARYEKTKDLQASFTQKTRIEGFATPVISTGHFYIKKPGRLRWDYIEPATEEIYVNKDDVKMYVPEHKQVLVGKLTYMAASQAPLQLLQGVAKLDEEFDIEPVATKERGAGGIPLVSLTPKQGRAEPERAIQKIVIEVQPKTYFLKTIALHEVSGNVATFEFSELKPNSGLKDELFDFKAPADVEIVRAPVLSRP</sequence>